<feature type="compositionally biased region" description="Low complexity" evidence="5">
    <location>
        <begin position="1155"/>
        <end position="1171"/>
    </location>
</feature>
<sequence length="1636" mass="180980">MDLHEACENGNEERVVELLVYGDEWRSLMQLRRRLASVSGSNGVHRAAKGADESTPAADERPLGGDNSLPSHSSIKRSLRLVNDASHLVASAAVSAATTAAVSATATLTQSPAQLLRARGTAGRTPLVAACIGAQLSVVRLLLGESCCVYFSSRTEEETTELLAPLVAEYEAFLRLARPQAAADGADDWHDPALFQVKMVSRSGADAVPMALVRLPPSRSIAPQELLDGHCHVDDFGNTPLQCIGCFGSGASETHVDNGLEITKELLRHGDQPNIPKTANRWTPLHWAAYNGNHEQCAVLLDPTRVLPPRDHALVGKTQHAIPLMVDSDNLFAADIAGRRGLALLAEMAALRRLPPAARDDRARWRLRLDHVRVLQTLTHEFLERASSLVRYVSEMNARRPQLLARRGPPTDASRALMSFAVQYDQQLRGARRGPRDHASKRARELPRFTCADAVRYGQHLLYWMGCFGLVREVKGLLEMKFEIPVGDGDGDGHAGDPSGSGGQHAAATSRVQLRPLYVCSCEENKLQSVLHAVAAHGQREIVELLVAQIVNEQRDPSVAAHIRPRAVPKLRKQTDHIARHKGNAIMPSSTPAPAQSQSQSPSGGHDDGDERLDVLRLMDSGWRNYRNESPLFLAALYLQDDVVRLFHRTLTAPSLAWELSNCNVEGSFVYHIASDDVRRLLGIPATRRGLSAEYVLLFDGLAKRHFKDSLMETLREESLSTPPLEVTPAGHRATPARLGGLVPPRRTDYLLVGATEDMLVRHAHVLQLKIKHRGSSLRSPYNPREARRFEPFRSLQRQQVVRDIIQKNIHLATHLRRRNLLAIFPLHDASGCRNIMRHWAWRERRVFQPFDGGAWWQFAFEDRTHQYEMLWPLLTYFGEKHAFYYAFLLFYSTWLLPVALVGAACQLAASVPWLYARLAFVSPLFAVVVALWATLVVERWKRKRSEIQANFGNFTRNRNERSPTFYGDFLVLSPESPTVDHVFPHSLQIVRIYVGLPLLLTMAGLAVALFIAVKLASSSRAVLRRVVPWLPPDVASYVIPVINAVCMLVLDNIYTKAAVALTVWENHRTVWQYESMLAVKLFGFKFLNAFISLFWVAFVDRDDVALRKQLIIIMGARQLWYAFKRHVVALLHVQHKWRRAGFSLSPSRPPSASPSPCGKASGPAAATAAPPLAPRRRGPFSLSVEWYAVAELDADTPHAPPPIVRLQEEMYPPDFLLDKQMEVVLQFGYITMFVSVLPVAPLLALLGNVVFTRLDVICSTQVKRRPPFESETEVSTFMSILSFMSFAGVAVNCAVLFFTTRADVETLLALNYIARLWVLLFLEHAVLAVKAFVSLALDDSASWVQYDEGRQDKDAVSIKAHGERAQAALNQRLSEPAALGDESPQPPPEEPRRSATAPLSAFQRALTDKYAAAVLEKNQALERESRLAQRLAECLREMEQLKADASASRAVAGAGAAEPSDMPSGAAVSPSESSPACVSPKGCVLCGLLSQAPQQPGAKRCLTCKRVFCAACDDLVHFDDLGVREDRHFRVSLPSSAASTAHATPPPRPATEPADSAHRPRAGEKPPDLADMEQLLRSLADAPLPLPLAPWADVRLRVARASAQDQALALRYLRNAARRHKRQSQSQKENGESSC</sequence>
<feature type="transmembrane region" description="Helical" evidence="6">
    <location>
        <begin position="1035"/>
        <end position="1056"/>
    </location>
</feature>
<dbReference type="GO" id="GO:0005254">
    <property type="term" value="F:chloride channel activity"/>
    <property type="evidence" value="ECO:0007669"/>
    <property type="project" value="TreeGrafter"/>
</dbReference>
<feature type="region of interest" description="Disordered" evidence="5">
    <location>
        <begin position="489"/>
        <end position="508"/>
    </location>
</feature>
<keyword evidence="3 6" id="KW-1133">Transmembrane helix</keyword>
<feature type="region of interest" description="Disordered" evidence="5">
    <location>
        <begin position="1453"/>
        <end position="1474"/>
    </location>
</feature>
<evidence type="ECO:0000256" key="4">
    <source>
        <dbReference type="ARBA" id="ARBA00023136"/>
    </source>
</evidence>
<evidence type="ECO:0000313" key="8">
    <source>
        <dbReference type="EMBL" id="KAJ0393076.1"/>
    </source>
</evidence>
<feature type="region of interest" description="Disordered" evidence="5">
    <location>
        <begin position="42"/>
        <end position="70"/>
    </location>
</feature>
<feature type="compositionally biased region" description="Low complexity" evidence="5">
    <location>
        <begin position="1535"/>
        <end position="1544"/>
    </location>
</feature>
<feature type="domain" description="Anoctamin transmembrane" evidence="7">
    <location>
        <begin position="876"/>
        <end position="1349"/>
    </location>
</feature>
<evidence type="ECO:0000313" key="9">
    <source>
        <dbReference type="Proteomes" id="UP001209570"/>
    </source>
</evidence>
<feature type="region of interest" description="Disordered" evidence="5">
    <location>
        <begin position="1535"/>
        <end position="1568"/>
    </location>
</feature>
<organism evidence="8 9">
    <name type="scientific">Pythium insidiosum</name>
    <name type="common">Pythiosis disease agent</name>
    <dbReference type="NCBI Taxonomy" id="114742"/>
    <lineage>
        <taxon>Eukaryota</taxon>
        <taxon>Sar</taxon>
        <taxon>Stramenopiles</taxon>
        <taxon>Oomycota</taxon>
        <taxon>Peronosporomycetes</taxon>
        <taxon>Pythiales</taxon>
        <taxon>Pythiaceae</taxon>
        <taxon>Pythium</taxon>
    </lineage>
</organism>
<keyword evidence="9" id="KW-1185">Reference proteome</keyword>
<feature type="compositionally biased region" description="Basic and acidic residues" evidence="5">
    <location>
        <begin position="1556"/>
        <end position="1568"/>
    </location>
</feature>
<dbReference type="PANTHER" id="PTHR12308:SF73">
    <property type="entry name" value="ANOCTAMIN"/>
    <property type="match status" value="1"/>
</dbReference>
<feature type="region of interest" description="Disordered" evidence="5">
    <location>
        <begin position="1378"/>
        <end position="1399"/>
    </location>
</feature>
<feature type="transmembrane region" description="Helical" evidence="6">
    <location>
        <begin position="993"/>
        <end position="1014"/>
    </location>
</feature>
<comment type="caution">
    <text evidence="8">The sequence shown here is derived from an EMBL/GenBank/DDBJ whole genome shotgun (WGS) entry which is preliminary data.</text>
</comment>
<evidence type="ECO:0000256" key="6">
    <source>
        <dbReference type="SAM" id="Phobius"/>
    </source>
</evidence>
<accession>A0AAD5L8U2</accession>
<feature type="transmembrane region" description="Helical" evidence="6">
    <location>
        <begin position="1228"/>
        <end position="1247"/>
    </location>
</feature>
<dbReference type="InterPro" id="IPR049452">
    <property type="entry name" value="Anoctamin_TM"/>
</dbReference>
<dbReference type="Pfam" id="PF04547">
    <property type="entry name" value="Anoctamin"/>
    <property type="match status" value="1"/>
</dbReference>
<feature type="region of interest" description="Disordered" evidence="5">
    <location>
        <begin position="1144"/>
        <end position="1173"/>
    </location>
</feature>
<feature type="compositionally biased region" description="Low complexity" evidence="5">
    <location>
        <begin position="588"/>
        <end position="603"/>
    </location>
</feature>
<evidence type="ECO:0000256" key="1">
    <source>
        <dbReference type="ARBA" id="ARBA00004141"/>
    </source>
</evidence>
<evidence type="ECO:0000259" key="7">
    <source>
        <dbReference type="Pfam" id="PF04547"/>
    </source>
</evidence>
<feature type="transmembrane region" description="Helical" evidence="6">
    <location>
        <begin position="1313"/>
        <end position="1338"/>
    </location>
</feature>
<dbReference type="EMBL" id="JAKCXM010000534">
    <property type="protein sequence ID" value="KAJ0393076.1"/>
    <property type="molecule type" value="Genomic_DNA"/>
</dbReference>
<comment type="subcellular location">
    <subcellularLocation>
        <location evidence="1">Membrane</location>
        <topology evidence="1">Multi-pass membrane protein</topology>
    </subcellularLocation>
</comment>
<dbReference type="SMART" id="SM00248">
    <property type="entry name" value="ANK"/>
    <property type="match status" value="5"/>
</dbReference>
<dbReference type="PANTHER" id="PTHR12308">
    <property type="entry name" value="ANOCTAMIN"/>
    <property type="match status" value="1"/>
</dbReference>
<dbReference type="InterPro" id="IPR007632">
    <property type="entry name" value="Anoctamin"/>
</dbReference>
<evidence type="ECO:0000256" key="2">
    <source>
        <dbReference type="ARBA" id="ARBA00022692"/>
    </source>
</evidence>
<feature type="transmembrane region" description="Helical" evidence="6">
    <location>
        <begin position="883"/>
        <end position="903"/>
    </location>
</feature>
<dbReference type="Gene3D" id="1.25.40.20">
    <property type="entry name" value="Ankyrin repeat-containing domain"/>
    <property type="match status" value="1"/>
</dbReference>
<evidence type="ECO:0000256" key="5">
    <source>
        <dbReference type="SAM" id="MobiDB-lite"/>
    </source>
</evidence>
<proteinExistence type="predicted"/>
<dbReference type="Pfam" id="PF00023">
    <property type="entry name" value="Ank"/>
    <property type="match status" value="1"/>
</dbReference>
<dbReference type="InterPro" id="IPR036770">
    <property type="entry name" value="Ankyrin_rpt-contain_sf"/>
</dbReference>
<protein>
    <recommendedName>
        <fullName evidence="7">Anoctamin transmembrane domain-containing protein</fullName>
    </recommendedName>
</protein>
<evidence type="ECO:0000256" key="3">
    <source>
        <dbReference type="ARBA" id="ARBA00022989"/>
    </source>
</evidence>
<dbReference type="SUPFAM" id="SSF48403">
    <property type="entry name" value="Ankyrin repeat"/>
    <property type="match status" value="1"/>
</dbReference>
<feature type="region of interest" description="Disordered" evidence="5">
    <location>
        <begin position="584"/>
        <end position="611"/>
    </location>
</feature>
<feature type="transmembrane region" description="Helical" evidence="6">
    <location>
        <begin position="1076"/>
        <end position="1099"/>
    </location>
</feature>
<keyword evidence="4 6" id="KW-0472">Membrane</keyword>
<keyword evidence="2 6" id="KW-0812">Transmembrane</keyword>
<dbReference type="Proteomes" id="UP001209570">
    <property type="component" value="Unassembled WGS sequence"/>
</dbReference>
<reference evidence="8" key="1">
    <citation type="submission" date="2021-12" db="EMBL/GenBank/DDBJ databases">
        <title>Prjna785345.</title>
        <authorList>
            <person name="Rujirawat T."/>
            <person name="Krajaejun T."/>
        </authorList>
    </citation>
    <scope>NUCLEOTIDE SEQUENCE</scope>
    <source>
        <strain evidence="8">Pi057C3</strain>
    </source>
</reference>
<dbReference type="InterPro" id="IPR002110">
    <property type="entry name" value="Ankyrin_rpt"/>
</dbReference>
<dbReference type="GO" id="GO:0016020">
    <property type="term" value="C:membrane"/>
    <property type="evidence" value="ECO:0007669"/>
    <property type="project" value="UniProtKB-SubCell"/>
</dbReference>
<name>A0AAD5L8U2_PYTIN</name>
<feature type="transmembrane region" description="Helical" evidence="6">
    <location>
        <begin position="1278"/>
        <end position="1301"/>
    </location>
</feature>
<gene>
    <name evidence="8" type="ORF">P43SY_004177</name>
</gene>
<feature type="transmembrane region" description="Helical" evidence="6">
    <location>
        <begin position="915"/>
        <end position="936"/>
    </location>
</feature>